<dbReference type="EMBL" id="CP031306">
    <property type="protein sequence ID" value="QCC56482.1"/>
    <property type="molecule type" value="Genomic_DNA"/>
</dbReference>
<name>A0A4D6HTD6_9EURY</name>
<feature type="compositionally biased region" description="Basic and acidic residues" evidence="1">
    <location>
        <begin position="76"/>
        <end position="91"/>
    </location>
</feature>
<evidence type="ECO:0000313" key="3">
    <source>
        <dbReference type="Proteomes" id="UP000296822"/>
    </source>
</evidence>
<proteinExistence type="predicted"/>
<dbReference type="Proteomes" id="UP000296822">
    <property type="component" value="Plasmid unnamed1"/>
</dbReference>
<sequence length="91" mass="10512">MTATSLSESLRKTLSLFEESGAPLTTIEVADRLSLDRESSHERLERLVDYNELETKNVGTSGRIWWQPRLSPKPSSSDRREHDLEDRDRLL</sequence>
<protein>
    <recommendedName>
        <fullName evidence="4">HTH iclR-type domain-containing protein</fullName>
    </recommendedName>
</protein>
<dbReference type="AlphaFoldDB" id="A0A4D6HTD6"/>
<feature type="region of interest" description="Disordered" evidence="1">
    <location>
        <begin position="65"/>
        <end position="91"/>
    </location>
</feature>
<dbReference type="RefSeq" id="WP_006067180.1">
    <property type="nucleotide sequence ID" value="NZ_CP031306.1"/>
</dbReference>
<keyword evidence="2" id="KW-0614">Plasmid</keyword>
<accession>A0A4D6HTD6</accession>
<dbReference type="GeneID" id="39853248"/>
<evidence type="ECO:0000256" key="1">
    <source>
        <dbReference type="SAM" id="MobiDB-lite"/>
    </source>
</evidence>
<organism evidence="2 3">
    <name type="scientific">Natronorubrum bangense</name>
    <dbReference type="NCBI Taxonomy" id="61858"/>
    <lineage>
        <taxon>Archaea</taxon>
        <taxon>Methanobacteriati</taxon>
        <taxon>Methanobacteriota</taxon>
        <taxon>Stenosarchaea group</taxon>
        <taxon>Halobacteria</taxon>
        <taxon>Halobacteriales</taxon>
        <taxon>Natrialbaceae</taxon>
        <taxon>Natronorubrum</taxon>
    </lineage>
</organism>
<reference evidence="2 3" key="1">
    <citation type="journal article" date="2019" name="Nat. Commun.">
        <title>A new type of DNA phosphorothioation-based antiviral system in archaea.</title>
        <authorList>
            <person name="Xiong L."/>
            <person name="Liu S."/>
            <person name="Chen S."/>
            <person name="Xiao Y."/>
            <person name="Zhu B."/>
            <person name="Gao Y."/>
            <person name="Zhang Y."/>
            <person name="Chen B."/>
            <person name="Luo J."/>
            <person name="Deng Z."/>
            <person name="Chen X."/>
            <person name="Wang L."/>
            <person name="Chen S."/>
        </authorList>
    </citation>
    <scope>NUCLEOTIDE SEQUENCE [LARGE SCALE GENOMIC DNA]</scope>
    <source>
        <strain evidence="2 3">JCM 10635</strain>
        <plasmid evidence="2 3">unnamed1</plasmid>
    </source>
</reference>
<geneLocation type="plasmid" evidence="2">
    <name>unnamed1</name>
</geneLocation>
<evidence type="ECO:0000313" key="2">
    <source>
        <dbReference type="EMBL" id="QCC56482.1"/>
    </source>
</evidence>
<gene>
    <name evidence="2" type="ORF">DV706_18400</name>
</gene>
<dbReference type="KEGG" id="nbg:DV706_18400"/>
<evidence type="ECO:0008006" key="4">
    <source>
        <dbReference type="Google" id="ProtNLM"/>
    </source>
</evidence>